<evidence type="ECO:0000256" key="5">
    <source>
        <dbReference type="ARBA" id="ARBA00022960"/>
    </source>
</evidence>
<feature type="domain" description="Glycosyltransferase family 28 N-terminal" evidence="11">
    <location>
        <begin position="4"/>
        <end position="142"/>
    </location>
</feature>
<evidence type="ECO:0000256" key="3">
    <source>
        <dbReference type="ARBA" id="ARBA00022676"/>
    </source>
</evidence>
<feature type="binding site" evidence="10">
    <location>
        <position position="124"/>
    </location>
    <ligand>
        <name>UDP-N-acetyl-alpha-D-glucosamine</name>
        <dbReference type="ChEBI" id="CHEBI:57705"/>
    </ligand>
</feature>
<feature type="domain" description="Glycosyl transferase family 28 C-terminal" evidence="12">
    <location>
        <begin position="182"/>
        <end position="341"/>
    </location>
</feature>
<keyword evidence="14" id="KW-1185">Reference proteome</keyword>
<comment type="similarity">
    <text evidence="10">Belongs to the glycosyltransferase 28 family. MurG subfamily.</text>
</comment>
<comment type="function">
    <text evidence="10">Cell wall formation. Catalyzes the transfer of a GlcNAc subunit on undecaprenyl-pyrophosphoryl-MurNAc-pentapeptide (lipid intermediate I) to form undecaprenyl-pyrophosphoryl-MurNAc-(pentapeptide)GlcNAc (lipid intermediate II).</text>
</comment>
<evidence type="ECO:0000256" key="7">
    <source>
        <dbReference type="ARBA" id="ARBA00023136"/>
    </source>
</evidence>
<keyword evidence="5 10" id="KW-0133">Cell shape</keyword>
<dbReference type="InterPro" id="IPR004276">
    <property type="entry name" value="GlycoTrans_28_N"/>
</dbReference>
<dbReference type="EC" id="2.4.1.227" evidence="10"/>
<dbReference type="GO" id="GO:0050511">
    <property type="term" value="F:undecaprenyldiphospho-muramoylpentapeptide beta-N-acetylglucosaminyltransferase activity"/>
    <property type="evidence" value="ECO:0007669"/>
    <property type="project" value="UniProtKB-UniRule"/>
</dbReference>
<keyword evidence="9 10" id="KW-0961">Cell wall biogenesis/degradation</keyword>
<dbReference type="EMBL" id="FNIN01000003">
    <property type="protein sequence ID" value="SDN61278.1"/>
    <property type="molecule type" value="Genomic_DNA"/>
</dbReference>
<evidence type="ECO:0000313" key="13">
    <source>
        <dbReference type="EMBL" id="SDN61278.1"/>
    </source>
</evidence>
<keyword evidence="4 10" id="KW-0808">Transferase</keyword>
<evidence type="ECO:0000256" key="6">
    <source>
        <dbReference type="ARBA" id="ARBA00022984"/>
    </source>
</evidence>
<evidence type="ECO:0000256" key="8">
    <source>
        <dbReference type="ARBA" id="ARBA00023306"/>
    </source>
</evidence>
<keyword evidence="8 10" id="KW-0131">Cell cycle</keyword>
<dbReference type="Pfam" id="PF03033">
    <property type="entry name" value="Glyco_transf_28"/>
    <property type="match status" value="1"/>
</dbReference>
<dbReference type="GO" id="GO:0051991">
    <property type="term" value="F:UDP-N-acetyl-D-glucosamine:N-acetylmuramoyl-L-alanyl-D-glutamyl-meso-2,6-diaminopimelyl-D-alanyl-D-alanine-diphosphoundecaprenol 4-beta-N-acetylglucosaminlytransferase activity"/>
    <property type="evidence" value="ECO:0007669"/>
    <property type="project" value="RHEA"/>
</dbReference>
<evidence type="ECO:0000259" key="12">
    <source>
        <dbReference type="Pfam" id="PF04101"/>
    </source>
</evidence>
<dbReference type="PANTHER" id="PTHR21015">
    <property type="entry name" value="UDP-N-ACETYLGLUCOSAMINE--N-ACETYLMURAMYL-(PENTAPEPTIDE) PYROPHOSPHORYL-UNDECAPRENOL N-ACETYLGLUCOSAMINE TRANSFERASE 1"/>
    <property type="match status" value="1"/>
</dbReference>
<dbReference type="GO" id="GO:0071555">
    <property type="term" value="P:cell wall organization"/>
    <property type="evidence" value="ECO:0007669"/>
    <property type="project" value="UniProtKB-KW"/>
</dbReference>
<reference evidence="13 14" key="1">
    <citation type="submission" date="2016-10" db="EMBL/GenBank/DDBJ databases">
        <authorList>
            <person name="de Groot N.N."/>
        </authorList>
    </citation>
    <scope>NUCLEOTIDE SEQUENCE [LARGE SCALE GENOMIC DNA]</scope>
    <source>
        <strain evidence="13 14">DSM 15269</strain>
    </source>
</reference>
<keyword evidence="1 10" id="KW-1003">Cell membrane</keyword>
<dbReference type="HAMAP" id="MF_00033">
    <property type="entry name" value="MurG"/>
    <property type="match status" value="1"/>
</dbReference>
<comment type="catalytic activity">
    <reaction evidence="10">
        <text>di-trans,octa-cis-undecaprenyl diphospho-N-acetyl-alpha-D-muramoyl-L-alanyl-D-glutamyl-meso-2,6-diaminopimeloyl-D-alanyl-D-alanine + UDP-N-acetyl-alpha-D-glucosamine = di-trans,octa-cis-undecaprenyl diphospho-[N-acetyl-alpha-D-glucosaminyl-(1-&gt;4)]-N-acetyl-alpha-D-muramoyl-L-alanyl-D-glutamyl-meso-2,6-diaminopimeloyl-D-alanyl-D-alanine + UDP + H(+)</text>
        <dbReference type="Rhea" id="RHEA:31227"/>
        <dbReference type="ChEBI" id="CHEBI:15378"/>
        <dbReference type="ChEBI" id="CHEBI:57705"/>
        <dbReference type="ChEBI" id="CHEBI:58223"/>
        <dbReference type="ChEBI" id="CHEBI:61387"/>
        <dbReference type="ChEBI" id="CHEBI:61388"/>
        <dbReference type="EC" id="2.4.1.227"/>
    </reaction>
</comment>
<evidence type="ECO:0000256" key="10">
    <source>
        <dbReference type="HAMAP-Rule" id="MF_00033"/>
    </source>
</evidence>
<feature type="binding site" evidence="10">
    <location>
        <position position="241"/>
    </location>
    <ligand>
        <name>UDP-N-acetyl-alpha-D-glucosamine</name>
        <dbReference type="ChEBI" id="CHEBI:57705"/>
    </ligand>
</feature>
<feature type="binding site" evidence="10">
    <location>
        <position position="188"/>
    </location>
    <ligand>
        <name>UDP-N-acetyl-alpha-D-glucosamine</name>
        <dbReference type="ChEBI" id="CHEBI:57705"/>
    </ligand>
</feature>
<evidence type="ECO:0000256" key="4">
    <source>
        <dbReference type="ARBA" id="ARBA00022679"/>
    </source>
</evidence>
<accession>A0A1H0CTQ0</accession>
<dbReference type="UniPathway" id="UPA00219"/>
<dbReference type="GO" id="GO:0008360">
    <property type="term" value="P:regulation of cell shape"/>
    <property type="evidence" value="ECO:0007669"/>
    <property type="project" value="UniProtKB-KW"/>
</dbReference>
<dbReference type="Proteomes" id="UP000199602">
    <property type="component" value="Unassembled WGS sequence"/>
</dbReference>
<dbReference type="CDD" id="cd03785">
    <property type="entry name" value="GT28_MurG"/>
    <property type="match status" value="1"/>
</dbReference>
<proteinExistence type="inferred from homology"/>
<name>A0A1H0CTQ0_9BACT</name>
<dbReference type="RefSeq" id="WP_092064491.1">
    <property type="nucleotide sequence ID" value="NZ_FNIN01000003.1"/>
</dbReference>
<dbReference type="GO" id="GO:0009252">
    <property type="term" value="P:peptidoglycan biosynthetic process"/>
    <property type="evidence" value="ECO:0007669"/>
    <property type="project" value="UniProtKB-UniRule"/>
</dbReference>
<evidence type="ECO:0000256" key="1">
    <source>
        <dbReference type="ARBA" id="ARBA00022475"/>
    </source>
</evidence>
<evidence type="ECO:0000256" key="2">
    <source>
        <dbReference type="ARBA" id="ARBA00022618"/>
    </source>
</evidence>
<dbReference type="STRING" id="206665.SAMN04488516_103187"/>
<comment type="subcellular location">
    <subcellularLocation>
        <location evidence="10">Cell membrane</location>
        <topology evidence="10">Peripheral membrane protein</topology>
        <orientation evidence="10">Cytoplasmic side</orientation>
    </subcellularLocation>
</comment>
<evidence type="ECO:0000259" key="11">
    <source>
        <dbReference type="Pfam" id="PF03033"/>
    </source>
</evidence>
<keyword evidence="2 10" id="KW-0132">Cell division</keyword>
<dbReference type="InterPro" id="IPR006009">
    <property type="entry name" value="GlcNAc_MurG"/>
</dbReference>
<dbReference type="GO" id="GO:0005886">
    <property type="term" value="C:plasma membrane"/>
    <property type="evidence" value="ECO:0007669"/>
    <property type="project" value="UniProtKB-SubCell"/>
</dbReference>
<dbReference type="InterPro" id="IPR007235">
    <property type="entry name" value="Glyco_trans_28_C"/>
</dbReference>
<dbReference type="NCBIfam" id="TIGR01133">
    <property type="entry name" value="murG"/>
    <property type="match status" value="1"/>
</dbReference>
<dbReference type="AlphaFoldDB" id="A0A1H0CTQ0"/>
<comment type="pathway">
    <text evidence="10">Cell wall biogenesis; peptidoglycan biosynthesis.</text>
</comment>
<dbReference type="SUPFAM" id="SSF53756">
    <property type="entry name" value="UDP-Glycosyltransferase/glycogen phosphorylase"/>
    <property type="match status" value="1"/>
</dbReference>
<gene>
    <name evidence="10" type="primary">murG</name>
    <name evidence="13" type="ORF">SAMN04488516_103187</name>
</gene>
<keyword evidence="3 10" id="KW-0328">Glycosyltransferase</keyword>
<dbReference type="Pfam" id="PF04101">
    <property type="entry name" value="Glyco_tran_28_C"/>
    <property type="match status" value="1"/>
</dbReference>
<feature type="binding site" evidence="10">
    <location>
        <position position="286"/>
    </location>
    <ligand>
        <name>UDP-N-acetyl-alpha-D-glucosamine</name>
        <dbReference type="ChEBI" id="CHEBI:57705"/>
    </ligand>
</feature>
<keyword evidence="6 10" id="KW-0573">Peptidoglycan synthesis</keyword>
<organism evidence="13 14">
    <name type="scientific">Desulfonauticus submarinus</name>
    <dbReference type="NCBI Taxonomy" id="206665"/>
    <lineage>
        <taxon>Bacteria</taxon>
        <taxon>Pseudomonadati</taxon>
        <taxon>Thermodesulfobacteriota</taxon>
        <taxon>Desulfovibrionia</taxon>
        <taxon>Desulfovibrionales</taxon>
        <taxon>Desulfonauticaceae</taxon>
        <taxon>Desulfonauticus</taxon>
    </lineage>
</organism>
<evidence type="ECO:0000256" key="9">
    <source>
        <dbReference type="ARBA" id="ARBA00023316"/>
    </source>
</evidence>
<feature type="binding site" evidence="10">
    <location>
        <begin position="11"/>
        <end position="13"/>
    </location>
    <ligand>
        <name>UDP-N-acetyl-alpha-D-glucosamine</name>
        <dbReference type="ChEBI" id="CHEBI:57705"/>
    </ligand>
</feature>
<dbReference type="PANTHER" id="PTHR21015:SF22">
    <property type="entry name" value="GLYCOSYLTRANSFERASE"/>
    <property type="match status" value="1"/>
</dbReference>
<dbReference type="Gene3D" id="3.40.50.2000">
    <property type="entry name" value="Glycogen Phosphorylase B"/>
    <property type="match status" value="2"/>
</dbReference>
<keyword evidence="7 10" id="KW-0472">Membrane</keyword>
<protein>
    <recommendedName>
        <fullName evidence="10">UDP-N-acetylglucosamine--N-acetylmuramyl-(pentapeptide) pyrophosphoryl-undecaprenol N-acetylglucosamine transferase</fullName>
        <ecNumber evidence="10">2.4.1.227</ecNumber>
    </recommendedName>
    <alternativeName>
        <fullName evidence="10">Undecaprenyl-PP-MurNAc-pentapeptide-UDPGlcNAc GlcNAc transferase</fullName>
    </alternativeName>
</protein>
<dbReference type="OrthoDB" id="9808936at2"/>
<dbReference type="GO" id="GO:0005975">
    <property type="term" value="P:carbohydrate metabolic process"/>
    <property type="evidence" value="ECO:0007669"/>
    <property type="project" value="InterPro"/>
</dbReference>
<comment type="caution">
    <text evidence="10">Lacks conserved residue(s) required for the propagation of feature annotation.</text>
</comment>
<sequence length="356" mass="39503">MQKVVLATGGTGGHIFPALAVADELKARFPEIDILFIGGKFGPEKKLVSSKGYKFLGLPIKGVIGRGLKGIGQGILLIGSMVKSIFYLGRFKPDVVLGFGSYAAFTPVLAAKLLRIKTAIHEQNIFPGVTNRLLGKRVDRVFLSFVDEFHLFPSEKVIITGNPVQKKFFKIKPKENFSSRNLLVVGGSQGATVINKAIVNCLKELKSAKINIWHQTGEKDFEWVKKVYDKIYPKAKVEPFIEDMPQAYEFADLVLCRAGASTIAELIVVKRPSILVPYPYATHDHQLKNARVLEKQGAGMILMQPYLGEINLSAIITDLLDSPHKLRQMANAYQSFGYNRASENIVMELEKLVNEN</sequence>
<evidence type="ECO:0000313" key="14">
    <source>
        <dbReference type="Proteomes" id="UP000199602"/>
    </source>
</evidence>
<dbReference type="GO" id="GO:0051301">
    <property type="term" value="P:cell division"/>
    <property type="evidence" value="ECO:0007669"/>
    <property type="project" value="UniProtKB-KW"/>
</dbReference>